<gene>
    <name evidence="3" type="ORF">GLV81_04710</name>
</gene>
<keyword evidence="2" id="KW-1133">Transmembrane helix</keyword>
<feature type="transmembrane region" description="Helical" evidence="2">
    <location>
        <begin position="280"/>
        <end position="302"/>
    </location>
</feature>
<reference evidence="3 4" key="1">
    <citation type="submission" date="2019-11" db="EMBL/GenBank/DDBJ databases">
        <authorList>
            <person name="Im W.T."/>
        </authorList>
    </citation>
    <scope>NUCLEOTIDE SEQUENCE [LARGE SCALE GENOMIC DNA]</scope>
    <source>
        <strain evidence="3 4">SB-02</strain>
    </source>
</reference>
<keyword evidence="4" id="KW-1185">Reference proteome</keyword>
<accession>A0A6I6GR16</accession>
<dbReference type="AlphaFoldDB" id="A0A6I6GR16"/>
<dbReference type="Proteomes" id="UP000426027">
    <property type="component" value="Chromosome"/>
</dbReference>
<feature type="compositionally biased region" description="Polar residues" evidence="1">
    <location>
        <begin position="317"/>
        <end position="326"/>
    </location>
</feature>
<keyword evidence="2" id="KW-0472">Membrane</keyword>
<evidence type="ECO:0000313" key="4">
    <source>
        <dbReference type="Proteomes" id="UP000426027"/>
    </source>
</evidence>
<dbReference type="EMBL" id="CP046566">
    <property type="protein sequence ID" value="QGW27489.1"/>
    <property type="molecule type" value="Genomic_DNA"/>
</dbReference>
<dbReference type="InterPro" id="IPR018682">
    <property type="entry name" value="DUF2167_membr"/>
</dbReference>
<name>A0A6I6GR16_9BACT</name>
<keyword evidence="2" id="KW-0812">Transmembrane</keyword>
<protein>
    <submittedName>
        <fullName evidence="3">DUF2167 domain-containing protein</fullName>
    </submittedName>
</protein>
<dbReference type="KEGG" id="fls:GLV81_04710"/>
<dbReference type="Pfam" id="PF09935">
    <property type="entry name" value="DUF2167"/>
    <property type="match status" value="1"/>
</dbReference>
<organism evidence="3 4">
    <name type="scientific">Phnomibacter ginsenosidimutans</name>
    <dbReference type="NCBI Taxonomy" id="2676868"/>
    <lineage>
        <taxon>Bacteria</taxon>
        <taxon>Pseudomonadati</taxon>
        <taxon>Bacteroidota</taxon>
        <taxon>Chitinophagia</taxon>
        <taxon>Chitinophagales</taxon>
        <taxon>Chitinophagaceae</taxon>
        <taxon>Phnomibacter</taxon>
    </lineage>
</organism>
<evidence type="ECO:0000313" key="3">
    <source>
        <dbReference type="EMBL" id="QGW27489.1"/>
    </source>
</evidence>
<proteinExistence type="predicted"/>
<evidence type="ECO:0000256" key="1">
    <source>
        <dbReference type="SAM" id="MobiDB-lite"/>
    </source>
</evidence>
<feature type="compositionally biased region" description="Basic and acidic residues" evidence="1">
    <location>
        <begin position="350"/>
        <end position="359"/>
    </location>
</feature>
<evidence type="ECO:0000256" key="2">
    <source>
        <dbReference type="SAM" id="Phobius"/>
    </source>
</evidence>
<sequence>MLQPTNMKHLFVSVFLMLVSVAGIAEKGKKEKQAADTKADSLATAVVAYMQMLDSLEKTLKYEDGKVTLQDGDIVLNVPKSFKFLGAAQAKYVISEIWGNPPQDDVLGMLLPAQYSPLDDSAFAFIISFDAMGYVKDDDAADIDYDDLMKDWQTAEVDENKERVAAGYEKLHLVGWAAKPFYDADKKVMHWAKEIAFGDNGEHTLNYDVRVLGRKGVLSMNAVAGMYHLKDVQQNITAILAMPEFASGNKYSDFNPDIDEVAAVTVGGLVAGKVLAKAGILALLAKGWKLIVIGAVALWAGLKKFVFGRKKEEDEFTPQTEESSNEVADAQAETASNDTVAGDATEGEENTEKKDETQS</sequence>
<feature type="region of interest" description="Disordered" evidence="1">
    <location>
        <begin position="313"/>
        <end position="359"/>
    </location>
</feature>